<evidence type="ECO:0000256" key="2">
    <source>
        <dbReference type="ARBA" id="ARBA00022448"/>
    </source>
</evidence>
<evidence type="ECO:0000256" key="1">
    <source>
        <dbReference type="ARBA" id="ARBA00004651"/>
    </source>
</evidence>
<evidence type="ECO:0000256" key="12">
    <source>
        <dbReference type="SAM" id="Phobius"/>
    </source>
</evidence>
<reference evidence="16 17" key="1">
    <citation type="submission" date="2017-09" db="EMBL/GenBank/DDBJ databases">
        <title>Complete Genome Sequences of Two Strains of the Meat Spoilage Bacterium Brochothrix thermosphacta Isolated from Ground Chicken.</title>
        <authorList>
            <person name="Paoli G.C."/>
            <person name="Wijey C."/>
            <person name="Chen C.-Y."/>
            <person name="Nguyen L."/>
            <person name="Yan X."/>
            <person name="Irwin P.L."/>
        </authorList>
    </citation>
    <scope>NUCLEOTIDE SEQUENCE [LARGE SCALE GENOMIC DNA]</scope>
    <source>
        <strain evidence="16 17">BI</strain>
    </source>
</reference>
<dbReference type="InterPro" id="IPR013013">
    <property type="entry name" value="PTS_EIIC_1"/>
</dbReference>
<feature type="transmembrane region" description="Helical" evidence="12">
    <location>
        <begin position="214"/>
        <end position="240"/>
    </location>
</feature>
<dbReference type="PROSITE" id="PS51093">
    <property type="entry name" value="PTS_EIIA_TYPE_1"/>
    <property type="match status" value="1"/>
</dbReference>
<feature type="domain" description="PTS EIIA type-1" evidence="13">
    <location>
        <begin position="508"/>
        <end position="612"/>
    </location>
</feature>
<evidence type="ECO:0000256" key="9">
    <source>
        <dbReference type="ARBA" id="ARBA00022989"/>
    </source>
</evidence>
<feature type="transmembrane region" description="Helical" evidence="12">
    <location>
        <begin position="441"/>
        <end position="463"/>
    </location>
</feature>
<evidence type="ECO:0000256" key="7">
    <source>
        <dbReference type="ARBA" id="ARBA00022692"/>
    </source>
</evidence>
<evidence type="ECO:0000256" key="4">
    <source>
        <dbReference type="ARBA" id="ARBA00022597"/>
    </source>
</evidence>
<dbReference type="CDD" id="cd00212">
    <property type="entry name" value="PTS_IIB_glc"/>
    <property type="match status" value="1"/>
</dbReference>
<dbReference type="NCBIfam" id="TIGR01995">
    <property type="entry name" value="PTS-II-ABC-beta"/>
    <property type="match status" value="1"/>
</dbReference>
<accession>A0A1D2L4Z5</accession>
<dbReference type="PANTHER" id="PTHR30175">
    <property type="entry name" value="PHOSPHOTRANSFERASE SYSTEM TRANSPORT PROTEIN"/>
    <property type="match status" value="1"/>
</dbReference>
<dbReference type="GO" id="GO:0016301">
    <property type="term" value="F:kinase activity"/>
    <property type="evidence" value="ECO:0007669"/>
    <property type="project" value="UniProtKB-KW"/>
</dbReference>
<dbReference type="NCBIfam" id="TIGR00830">
    <property type="entry name" value="PTBA"/>
    <property type="match status" value="1"/>
</dbReference>
<organism evidence="16 17">
    <name type="scientific">Brochothrix thermosphacta</name>
    <name type="common">Microbacterium thermosphactum</name>
    <dbReference type="NCBI Taxonomy" id="2756"/>
    <lineage>
        <taxon>Bacteria</taxon>
        <taxon>Bacillati</taxon>
        <taxon>Bacillota</taxon>
        <taxon>Bacilli</taxon>
        <taxon>Bacillales</taxon>
        <taxon>Listeriaceae</taxon>
        <taxon>Brochothrix</taxon>
    </lineage>
</organism>
<feature type="transmembrane region" description="Helical" evidence="12">
    <location>
        <begin position="111"/>
        <end position="133"/>
    </location>
</feature>
<sequence>MKYEQLVSMIIEKIGGKENVNSVVHCTTRLRFKLKDEKKADTEFLKKADGIVTVVQSGGQYQVVIGNHVPDVYAEIVKQTGLSEEGSAEEKGGSVLDKAIDLISGIFAPTLGLLASTGMIKGFLAIFTTFGWLSDKSGTYIILNALGDSFFYFLPIMLAYTSSKKFKVNPFLAMVIGATLVYPTITALNPLTMMGSDATPLYTLFSGTIFESPVYLTFLGIPLIMMNYTSSVIPIILAVWLTSKVEPFFKKIMPDVVKTFLVPFCAALVVVPVTFLVIGPISTWLGTAIGAGSLAVYTFNPIIAGFILGAIWQVLVVFGLHWGLVPIGLLNISTLGFEPVLVLTGAAAFAQIGAVLAVTLRTKDPKTKGLGISAFISGLFGVTEPAIYGITLPRKKPFIASCIASGVGGAIMGFAGTKSYMVGGMGIFAIPSKISPKGIDAGFYGNLVAIVVALVLGLLITLLMDKSHKDEVVAEPVVEDIIKTVDLTEETLVSPLTGSLQELSGISDEVFASGAMGNGVAILPTEGKLFAPTDGEVTLVFPTGHAVGMKTNAGAEVLMHIGMDTVQLDGQFFETHVEKGLMVTKGTLLVTFDIEQIKAAGYEVITPMIVTNTSEYNTVKAIAEGNVTVGDAVLKLK</sequence>
<dbReference type="GO" id="GO:0008982">
    <property type="term" value="F:protein-N(PI)-phosphohistidine-sugar phosphotransferase activity"/>
    <property type="evidence" value="ECO:0007669"/>
    <property type="project" value="InterPro"/>
</dbReference>
<dbReference type="AlphaFoldDB" id="A0A1D2L4Z5"/>
<dbReference type="PROSITE" id="PS51098">
    <property type="entry name" value="PTS_EIIB_TYPE_1"/>
    <property type="match status" value="1"/>
</dbReference>
<proteinExistence type="predicted"/>
<dbReference type="PANTHER" id="PTHR30175:SF1">
    <property type="entry name" value="PTS SYSTEM ARBUTIN-, CELLOBIOSE-, AND SALICIN-SPECIFIC EIIBC COMPONENT-RELATED"/>
    <property type="match status" value="1"/>
</dbReference>
<dbReference type="PROSITE" id="PS00371">
    <property type="entry name" value="PTS_EIIA_TYPE_1_HIS"/>
    <property type="match status" value="1"/>
</dbReference>
<keyword evidence="4" id="KW-0762">Sugar transport</keyword>
<feature type="transmembrane region" description="Helical" evidence="12">
    <location>
        <begin position="398"/>
        <end position="421"/>
    </location>
</feature>
<name>A0A1D2L4Z5_BROTH</name>
<dbReference type="InterPro" id="IPR011297">
    <property type="entry name" value="PTS_IIABC_b_glu"/>
</dbReference>
<feature type="transmembrane region" description="Helical" evidence="12">
    <location>
        <begin position="370"/>
        <end position="391"/>
    </location>
</feature>
<dbReference type="Pfam" id="PF00358">
    <property type="entry name" value="PTS_EIIA_1"/>
    <property type="match status" value="1"/>
</dbReference>
<feature type="active site" description="Phosphocysteine intermediate; for EIIB activity" evidence="11">
    <location>
        <position position="26"/>
    </location>
</feature>
<dbReference type="PROSITE" id="PS51103">
    <property type="entry name" value="PTS_EIIC_TYPE_1"/>
    <property type="match status" value="1"/>
</dbReference>
<feature type="transmembrane region" description="Helical" evidence="12">
    <location>
        <begin position="337"/>
        <end position="358"/>
    </location>
</feature>
<dbReference type="InterPro" id="IPR036878">
    <property type="entry name" value="Glu_permease_IIB"/>
</dbReference>
<dbReference type="GO" id="GO:0090589">
    <property type="term" value="F:protein-phosphocysteine-trehalose phosphotransferase system transporter activity"/>
    <property type="evidence" value="ECO:0007669"/>
    <property type="project" value="TreeGrafter"/>
</dbReference>
<dbReference type="GO" id="GO:0015771">
    <property type="term" value="P:trehalose transport"/>
    <property type="evidence" value="ECO:0007669"/>
    <property type="project" value="TreeGrafter"/>
</dbReference>
<feature type="domain" description="PTS EIIB type-1" evidence="14">
    <location>
        <begin position="4"/>
        <end position="86"/>
    </location>
</feature>
<dbReference type="SUPFAM" id="SSF55604">
    <property type="entry name" value="Glucose permease domain IIB"/>
    <property type="match status" value="1"/>
</dbReference>
<comment type="subcellular location">
    <subcellularLocation>
        <location evidence="1">Cell membrane</location>
        <topology evidence="1">Multi-pass membrane protein</topology>
    </subcellularLocation>
</comment>
<dbReference type="OrthoDB" id="9769191at2"/>
<keyword evidence="17" id="KW-1185">Reference proteome</keyword>
<dbReference type="FunFam" id="2.70.70.10:FF:000001">
    <property type="entry name" value="PTS system glucose-specific IIA component"/>
    <property type="match status" value="1"/>
</dbReference>
<dbReference type="STRING" id="2756.BFR44_07075"/>
<dbReference type="FunFam" id="3.30.1360.60:FF:000001">
    <property type="entry name" value="PTS system glucose-specific IIBC component PtsG"/>
    <property type="match status" value="1"/>
</dbReference>
<dbReference type="GO" id="GO:0009401">
    <property type="term" value="P:phosphoenolpyruvate-dependent sugar phosphotransferase system"/>
    <property type="evidence" value="ECO:0007669"/>
    <property type="project" value="UniProtKB-KW"/>
</dbReference>
<evidence type="ECO:0000313" key="17">
    <source>
        <dbReference type="Proteomes" id="UP000243591"/>
    </source>
</evidence>
<feature type="domain" description="PTS EIIC type-1" evidence="15">
    <location>
        <begin position="101"/>
        <end position="480"/>
    </location>
</feature>
<dbReference type="Pfam" id="PF00367">
    <property type="entry name" value="PTS_EIIB"/>
    <property type="match status" value="1"/>
</dbReference>
<evidence type="ECO:0000256" key="3">
    <source>
        <dbReference type="ARBA" id="ARBA00022475"/>
    </source>
</evidence>
<dbReference type="RefSeq" id="WP_069126229.1">
    <property type="nucleotide sequence ID" value="NZ_CP023483.1"/>
</dbReference>
<evidence type="ECO:0000259" key="13">
    <source>
        <dbReference type="PROSITE" id="PS51093"/>
    </source>
</evidence>
<dbReference type="Proteomes" id="UP000243591">
    <property type="component" value="Chromosome"/>
</dbReference>
<dbReference type="PROSITE" id="PS01035">
    <property type="entry name" value="PTS_EIIB_TYPE_1_CYS"/>
    <property type="match status" value="1"/>
</dbReference>
<evidence type="ECO:0000259" key="15">
    <source>
        <dbReference type="PROSITE" id="PS51103"/>
    </source>
</evidence>
<feature type="transmembrane region" description="Helical" evidence="12">
    <location>
        <begin position="260"/>
        <end position="282"/>
    </location>
</feature>
<dbReference type="Gene3D" id="3.30.1360.60">
    <property type="entry name" value="Glucose permease domain IIB"/>
    <property type="match status" value="1"/>
</dbReference>
<dbReference type="GO" id="GO:0005886">
    <property type="term" value="C:plasma membrane"/>
    <property type="evidence" value="ECO:0007669"/>
    <property type="project" value="UniProtKB-SubCell"/>
</dbReference>
<dbReference type="KEGG" id="bths:CNY62_04785"/>
<keyword evidence="7 12" id="KW-0812">Transmembrane</keyword>
<dbReference type="InterPro" id="IPR018113">
    <property type="entry name" value="PTrfase_EIIB_Cys"/>
</dbReference>
<dbReference type="Gene3D" id="2.70.70.10">
    <property type="entry name" value="Glucose Permease (Domain IIA)"/>
    <property type="match status" value="1"/>
</dbReference>
<keyword evidence="2" id="KW-0813">Transport</keyword>
<dbReference type="Pfam" id="PF02378">
    <property type="entry name" value="PTS_EIIC"/>
    <property type="match status" value="1"/>
</dbReference>
<keyword evidence="10 12" id="KW-0472">Membrane</keyword>
<dbReference type="InterPro" id="IPR001127">
    <property type="entry name" value="PTS_EIIA_1_perm"/>
</dbReference>
<keyword evidence="5" id="KW-0808">Transferase</keyword>
<dbReference type="InterPro" id="IPR011055">
    <property type="entry name" value="Dup_hybrid_motif"/>
</dbReference>
<evidence type="ECO:0000256" key="10">
    <source>
        <dbReference type="ARBA" id="ARBA00023136"/>
    </source>
</evidence>
<keyword evidence="6" id="KW-0598">Phosphotransferase system</keyword>
<feature type="transmembrane region" description="Helical" evidence="12">
    <location>
        <begin position="139"/>
        <end position="159"/>
    </location>
</feature>
<keyword evidence="8" id="KW-0418">Kinase</keyword>
<feature type="transmembrane region" description="Helical" evidence="12">
    <location>
        <begin position="302"/>
        <end position="325"/>
    </location>
</feature>
<evidence type="ECO:0000313" key="16">
    <source>
        <dbReference type="EMBL" id="ATF25761.1"/>
    </source>
</evidence>
<dbReference type="EMBL" id="CP023483">
    <property type="protein sequence ID" value="ATF25761.1"/>
    <property type="molecule type" value="Genomic_DNA"/>
</dbReference>
<evidence type="ECO:0000256" key="5">
    <source>
        <dbReference type="ARBA" id="ARBA00022679"/>
    </source>
</evidence>
<evidence type="ECO:0000256" key="11">
    <source>
        <dbReference type="PROSITE-ProRule" id="PRU00421"/>
    </source>
</evidence>
<dbReference type="InterPro" id="IPR001996">
    <property type="entry name" value="PTS_IIB_1"/>
</dbReference>
<gene>
    <name evidence="16" type="ORF">CNY62_04785</name>
</gene>
<evidence type="ECO:0000256" key="8">
    <source>
        <dbReference type="ARBA" id="ARBA00022777"/>
    </source>
</evidence>
<protein>
    <submittedName>
        <fullName evidence="16">PTS beta-glucoside transporter subunit IIABC</fullName>
    </submittedName>
</protein>
<dbReference type="InterPro" id="IPR050558">
    <property type="entry name" value="PTS_Sugar-Specific_Components"/>
</dbReference>
<keyword evidence="3" id="KW-1003">Cell membrane</keyword>
<feature type="transmembrane region" description="Helical" evidence="12">
    <location>
        <begin position="171"/>
        <end position="194"/>
    </location>
</feature>
<evidence type="ECO:0000256" key="6">
    <source>
        <dbReference type="ARBA" id="ARBA00022683"/>
    </source>
</evidence>
<keyword evidence="9 12" id="KW-1133">Transmembrane helix</keyword>
<dbReference type="SUPFAM" id="SSF51261">
    <property type="entry name" value="Duplicated hybrid motif"/>
    <property type="match status" value="1"/>
</dbReference>
<evidence type="ECO:0000259" key="14">
    <source>
        <dbReference type="PROSITE" id="PS51098"/>
    </source>
</evidence>
<dbReference type="InterPro" id="IPR003352">
    <property type="entry name" value="PTS_EIIC"/>
</dbReference>